<comment type="caution">
    <text evidence="1">The sequence shown here is derived from an EMBL/GenBank/DDBJ whole genome shotgun (WGS) entry which is preliminary data.</text>
</comment>
<organism evidence="1 2">
    <name type="scientific">Paenibacillus amylolyticus</name>
    <dbReference type="NCBI Taxonomy" id="1451"/>
    <lineage>
        <taxon>Bacteria</taxon>
        <taxon>Bacillati</taxon>
        <taxon>Bacillota</taxon>
        <taxon>Bacilli</taxon>
        <taxon>Bacillales</taxon>
        <taxon>Paenibacillaceae</taxon>
        <taxon>Paenibacillus</taxon>
    </lineage>
</organism>
<name>A0AAP5GX27_PAEAM</name>
<dbReference type="RefSeq" id="WP_239287140.1">
    <property type="nucleotide sequence ID" value="NZ_JAVDTR010000001.1"/>
</dbReference>
<dbReference type="AlphaFoldDB" id="A0AAP5GX27"/>
<dbReference type="Proteomes" id="UP001254832">
    <property type="component" value="Unassembled WGS sequence"/>
</dbReference>
<gene>
    <name evidence="1" type="ORF">J2W91_000601</name>
</gene>
<reference evidence="1" key="1">
    <citation type="submission" date="2023-07" db="EMBL/GenBank/DDBJ databases">
        <title>Sorghum-associated microbial communities from plants grown in Nebraska, USA.</title>
        <authorList>
            <person name="Schachtman D."/>
        </authorList>
    </citation>
    <scope>NUCLEOTIDE SEQUENCE</scope>
    <source>
        <strain evidence="1">BE80</strain>
    </source>
</reference>
<proteinExistence type="predicted"/>
<dbReference type="EMBL" id="JAVDTR010000001">
    <property type="protein sequence ID" value="MDR6722153.1"/>
    <property type="molecule type" value="Genomic_DNA"/>
</dbReference>
<protein>
    <submittedName>
        <fullName evidence="1">Uncharacterized protein</fullName>
    </submittedName>
</protein>
<accession>A0AAP5GX27</accession>
<evidence type="ECO:0000313" key="2">
    <source>
        <dbReference type="Proteomes" id="UP001254832"/>
    </source>
</evidence>
<evidence type="ECO:0000313" key="1">
    <source>
        <dbReference type="EMBL" id="MDR6722153.1"/>
    </source>
</evidence>
<sequence>MKYTPATLTEEHVHQIQEVEQHLSDAAGKELILIAYSLQPEETNPSDSRSDPL</sequence>